<sequence>MSERHDPGAVDERAGQQVTQAQMMRRFLTALGVTAAAVAAVALALRPDTLGELAAVAATVPIASFAVAGAHRAADRRSA</sequence>
<keyword evidence="1" id="KW-0472">Membrane</keyword>
<evidence type="ECO:0000313" key="2">
    <source>
        <dbReference type="EMBL" id="MFC7216868.1"/>
    </source>
</evidence>
<accession>A0ABW2G811</accession>
<evidence type="ECO:0000313" key="3">
    <source>
        <dbReference type="Proteomes" id="UP001596413"/>
    </source>
</evidence>
<feature type="transmembrane region" description="Helical" evidence="1">
    <location>
        <begin position="53"/>
        <end position="74"/>
    </location>
</feature>
<organism evidence="2 3">
    <name type="scientific">Streptomyces polyrhachis</name>
    <dbReference type="NCBI Taxonomy" id="1282885"/>
    <lineage>
        <taxon>Bacteria</taxon>
        <taxon>Bacillati</taxon>
        <taxon>Actinomycetota</taxon>
        <taxon>Actinomycetes</taxon>
        <taxon>Kitasatosporales</taxon>
        <taxon>Streptomycetaceae</taxon>
        <taxon>Streptomyces</taxon>
    </lineage>
</organism>
<keyword evidence="1" id="KW-0812">Transmembrane</keyword>
<keyword evidence="3" id="KW-1185">Reference proteome</keyword>
<proteinExistence type="predicted"/>
<gene>
    <name evidence="2" type="ORF">ACFQLX_01585</name>
</gene>
<reference evidence="3" key="1">
    <citation type="journal article" date="2019" name="Int. J. Syst. Evol. Microbiol.">
        <title>The Global Catalogue of Microorganisms (GCM) 10K type strain sequencing project: providing services to taxonomists for standard genome sequencing and annotation.</title>
        <authorList>
            <consortium name="The Broad Institute Genomics Platform"/>
            <consortium name="The Broad Institute Genome Sequencing Center for Infectious Disease"/>
            <person name="Wu L."/>
            <person name="Ma J."/>
        </authorList>
    </citation>
    <scope>NUCLEOTIDE SEQUENCE [LARGE SCALE GENOMIC DNA]</scope>
    <source>
        <strain evidence="3">CGMCC 1.13681</strain>
    </source>
</reference>
<comment type="caution">
    <text evidence="2">The sequence shown here is derived from an EMBL/GenBank/DDBJ whole genome shotgun (WGS) entry which is preliminary data.</text>
</comment>
<name>A0ABW2G811_9ACTN</name>
<dbReference type="RefSeq" id="WP_386410905.1">
    <property type="nucleotide sequence ID" value="NZ_JBHSZO010000002.1"/>
</dbReference>
<protein>
    <submittedName>
        <fullName evidence="2">Uncharacterized protein</fullName>
    </submittedName>
</protein>
<evidence type="ECO:0000256" key="1">
    <source>
        <dbReference type="SAM" id="Phobius"/>
    </source>
</evidence>
<dbReference type="Proteomes" id="UP001596413">
    <property type="component" value="Unassembled WGS sequence"/>
</dbReference>
<dbReference type="EMBL" id="JBHSZO010000002">
    <property type="protein sequence ID" value="MFC7216868.1"/>
    <property type="molecule type" value="Genomic_DNA"/>
</dbReference>
<keyword evidence="1" id="KW-1133">Transmembrane helix</keyword>
<feature type="transmembrane region" description="Helical" evidence="1">
    <location>
        <begin position="27"/>
        <end position="47"/>
    </location>
</feature>